<dbReference type="RefSeq" id="WP_127766277.1">
    <property type="nucleotide sequence ID" value="NZ_SADE01000002.1"/>
</dbReference>
<organism evidence="3 4">
    <name type="scientific">Hwanghaeella grinnelliae</name>
    <dbReference type="NCBI Taxonomy" id="2500179"/>
    <lineage>
        <taxon>Bacteria</taxon>
        <taxon>Pseudomonadati</taxon>
        <taxon>Pseudomonadota</taxon>
        <taxon>Alphaproteobacteria</taxon>
        <taxon>Rhodospirillales</taxon>
        <taxon>Rhodospirillaceae</taxon>
        <taxon>Hwanghaeella</taxon>
    </lineage>
</organism>
<name>A0A3S2VQ34_9PROT</name>
<dbReference type="EMBL" id="SADE01000002">
    <property type="protein sequence ID" value="RVU36801.1"/>
    <property type="molecule type" value="Genomic_DNA"/>
</dbReference>
<dbReference type="AlphaFoldDB" id="A0A3S2VQ34"/>
<evidence type="ECO:0000313" key="4">
    <source>
        <dbReference type="Proteomes" id="UP000287447"/>
    </source>
</evidence>
<feature type="transmembrane region" description="Helical" evidence="1">
    <location>
        <begin position="63"/>
        <end position="81"/>
    </location>
</feature>
<feature type="signal peptide" evidence="2">
    <location>
        <begin position="1"/>
        <end position="22"/>
    </location>
</feature>
<protein>
    <submittedName>
        <fullName evidence="3">Uncharacterized protein</fullName>
    </submittedName>
</protein>
<keyword evidence="1" id="KW-0812">Transmembrane</keyword>
<evidence type="ECO:0000256" key="2">
    <source>
        <dbReference type="SAM" id="SignalP"/>
    </source>
</evidence>
<proteinExistence type="predicted"/>
<keyword evidence="2" id="KW-0732">Signal</keyword>
<evidence type="ECO:0000256" key="1">
    <source>
        <dbReference type="SAM" id="Phobius"/>
    </source>
</evidence>
<feature type="chain" id="PRO_5018763326" evidence="2">
    <location>
        <begin position="23"/>
        <end position="128"/>
    </location>
</feature>
<reference evidence="4" key="1">
    <citation type="submission" date="2019-01" db="EMBL/GenBank/DDBJ databases">
        <title>Gri0909 isolated from a small marine red alga.</title>
        <authorList>
            <person name="Kim J."/>
            <person name="Jeong S.E."/>
            <person name="Jeon C.O."/>
        </authorList>
    </citation>
    <scope>NUCLEOTIDE SEQUENCE [LARGE SCALE GENOMIC DNA]</scope>
    <source>
        <strain evidence="4">Gri0909</strain>
    </source>
</reference>
<gene>
    <name evidence="3" type="ORF">EOI86_16690</name>
</gene>
<sequence>MSAMLQFAFLAAMLVAPFPALADDDGAKSFFSAIMSVLLPIIFAWLVYSSVKLAWKWGVSPLRLVLLFSAPFAVPVLYYSLSTLFLSDPDRYLVGPIFIVLCYAAYFVDRMILKRLSRRYDPSTPAKN</sequence>
<comment type="caution">
    <text evidence="3">The sequence shown here is derived from an EMBL/GenBank/DDBJ whole genome shotgun (WGS) entry which is preliminary data.</text>
</comment>
<feature type="transmembrane region" description="Helical" evidence="1">
    <location>
        <begin position="93"/>
        <end position="113"/>
    </location>
</feature>
<feature type="transmembrane region" description="Helical" evidence="1">
    <location>
        <begin position="32"/>
        <end position="51"/>
    </location>
</feature>
<dbReference type="Proteomes" id="UP000287447">
    <property type="component" value="Unassembled WGS sequence"/>
</dbReference>
<keyword evidence="4" id="KW-1185">Reference proteome</keyword>
<accession>A0A3S2VQ34</accession>
<evidence type="ECO:0000313" key="3">
    <source>
        <dbReference type="EMBL" id="RVU36801.1"/>
    </source>
</evidence>
<keyword evidence="1" id="KW-0472">Membrane</keyword>
<keyword evidence="1" id="KW-1133">Transmembrane helix</keyword>